<organism evidence="3 4">
    <name type="scientific">Amedibacillus dolichus</name>
    <dbReference type="NCBI Taxonomy" id="31971"/>
    <lineage>
        <taxon>Bacteria</taxon>
        <taxon>Bacillati</taxon>
        <taxon>Bacillota</taxon>
        <taxon>Erysipelotrichia</taxon>
        <taxon>Erysipelotrichales</taxon>
        <taxon>Erysipelotrichaceae</taxon>
        <taxon>Amedibacillus</taxon>
    </lineage>
</organism>
<dbReference type="Proteomes" id="UP001529340">
    <property type="component" value="Unassembled WGS sequence"/>
</dbReference>
<dbReference type="EMBL" id="JAUDCG010000021">
    <property type="protein sequence ID" value="MDM8157188.1"/>
    <property type="molecule type" value="Genomic_DNA"/>
</dbReference>
<protein>
    <submittedName>
        <fullName evidence="3">Helix-turn-helix domain-containing protein</fullName>
    </submittedName>
</protein>
<sequence length="121" mass="14015">MKKLTREQKIEVYEKRKQGMTIQELSSCYGLRKEGIKYLIRLIDQHGYQILRDGHSRSYPAALKEAAVREVLERGESIGRTAIKYGLSSKTALTNWIRQYRREGNQIIVKKRGRPPKGPKA</sequence>
<reference evidence="4" key="2">
    <citation type="submission" date="2023-06" db="EMBL/GenBank/DDBJ databases">
        <title>Identification and characterization of horizontal gene transfer across gut microbiota members of farm animals based on homology search.</title>
        <authorList>
            <person name="Zeman M."/>
            <person name="Kubasova T."/>
            <person name="Jahodarova E."/>
            <person name="Nykrynova M."/>
            <person name="Rychlik I."/>
        </authorList>
    </citation>
    <scope>NUCLEOTIDE SEQUENCE [LARGE SCALE GENOMIC DNA]</scope>
    <source>
        <strain evidence="4">ET39</strain>
    </source>
</reference>
<comment type="similarity">
    <text evidence="1">Belongs to the IS150/IS1296 orfA family.</text>
</comment>
<dbReference type="InterPro" id="IPR010921">
    <property type="entry name" value="Trp_repressor/repl_initiator"/>
</dbReference>
<dbReference type="SUPFAM" id="SSF48295">
    <property type="entry name" value="TrpR-like"/>
    <property type="match status" value="1"/>
</dbReference>
<dbReference type="InterPro" id="IPR055247">
    <property type="entry name" value="InsJ-like_HTH"/>
</dbReference>
<name>A0ABT7UC34_9FIRM</name>
<dbReference type="PANTHER" id="PTHR33795:SF1">
    <property type="entry name" value="INSERTION ELEMENT IS150 PROTEIN INSJ"/>
    <property type="match status" value="1"/>
</dbReference>
<reference evidence="3 4" key="3">
    <citation type="submission" date="2023-06" db="EMBL/GenBank/DDBJ databases">
        <authorList>
            <person name="Zeman M."/>
            <person name="Kubasova T."/>
            <person name="Jahodarova E."/>
            <person name="Nykrynova M."/>
            <person name="Rychlik I."/>
        </authorList>
    </citation>
    <scope>NUCLEOTIDE SEQUENCE [LARGE SCALE GENOMIC DNA]</scope>
    <source>
        <strain evidence="3 4">ET39</strain>
    </source>
</reference>
<dbReference type="RefSeq" id="WP_289607651.1">
    <property type="nucleotide sequence ID" value="NZ_JAUDCG010000021.1"/>
</dbReference>
<accession>A0ABT7UC34</accession>
<dbReference type="PANTHER" id="PTHR33795">
    <property type="entry name" value="INSERTION ELEMENT IS150 PROTEIN INSJ"/>
    <property type="match status" value="1"/>
</dbReference>
<reference evidence="3 4" key="1">
    <citation type="submission" date="2023-06" db="EMBL/GenBank/DDBJ databases">
        <title>Identification and characterization of horizontal gene transfer across gut microbiota members of farm animals based on homology search.</title>
        <authorList>
            <person name="Schwarzerova J."/>
            <person name="Nykrynova M."/>
            <person name="Jureckova K."/>
            <person name="Cejkova D."/>
            <person name="Rychlik I."/>
        </authorList>
    </citation>
    <scope>NUCLEOTIDE SEQUENCE [LARGE SCALE GENOMIC DNA]</scope>
    <source>
        <strain evidence="3 4">ET39</strain>
    </source>
</reference>
<evidence type="ECO:0000259" key="2">
    <source>
        <dbReference type="Pfam" id="PF13518"/>
    </source>
</evidence>
<gene>
    <name evidence="3" type="ORF">QUV96_05980</name>
</gene>
<evidence type="ECO:0000256" key="1">
    <source>
        <dbReference type="ARBA" id="ARBA00038232"/>
    </source>
</evidence>
<evidence type="ECO:0000313" key="3">
    <source>
        <dbReference type="EMBL" id="MDM8157188.1"/>
    </source>
</evidence>
<evidence type="ECO:0000313" key="4">
    <source>
        <dbReference type="Proteomes" id="UP001529340"/>
    </source>
</evidence>
<dbReference type="InterPro" id="IPR036388">
    <property type="entry name" value="WH-like_DNA-bd_sf"/>
</dbReference>
<dbReference type="Pfam" id="PF13518">
    <property type="entry name" value="HTH_28"/>
    <property type="match status" value="1"/>
</dbReference>
<dbReference type="Gene3D" id="1.10.10.10">
    <property type="entry name" value="Winged helix-like DNA-binding domain superfamily/Winged helix DNA-binding domain"/>
    <property type="match status" value="1"/>
</dbReference>
<feature type="domain" description="Insertion element IS150 protein InsJ-like helix-turn-helix" evidence="2">
    <location>
        <begin position="64"/>
        <end position="115"/>
    </location>
</feature>
<dbReference type="InterPro" id="IPR052057">
    <property type="entry name" value="IS150/IS1296_orfA-like"/>
</dbReference>
<proteinExistence type="inferred from homology"/>
<keyword evidence="4" id="KW-1185">Reference proteome</keyword>
<comment type="caution">
    <text evidence="3">The sequence shown here is derived from an EMBL/GenBank/DDBJ whole genome shotgun (WGS) entry which is preliminary data.</text>
</comment>